<evidence type="ECO:0000313" key="4">
    <source>
        <dbReference type="Proteomes" id="UP000007151"/>
    </source>
</evidence>
<dbReference type="InterPro" id="IPR032394">
    <property type="entry name" value="Anoct_dimer"/>
</dbReference>
<dbReference type="PANTHER" id="PTHR12308:SF73">
    <property type="entry name" value="ANOCTAMIN"/>
    <property type="match status" value="1"/>
</dbReference>
<comment type="caution">
    <text evidence="3">The sequence shown here is derived from an EMBL/GenBank/DDBJ whole genome shotgun (WGS) entry which is preliminary data.</text>
</comment>
<keyword evidence="1" id="KW-0812">Transmembrane</keyword>
<dbReference type="AlphaFoldDB" id="A0A212FIK9"/>
<protein>
    <submittedName>
        <fullName evidence="3">Anoctamin-5</fullName>
    </submittedName>
</protein>
<keyword evidence="1" id="KW-0472">Membrane</keyword>
<evidence type="ECO:0000256" key="1">
    <source>
        <dbReference type="SAM" id="Phobius"/>
    </source>
</evidence>
<reference evidence="3 4" key="1">
    <citation type="journal article" date="2011" name="Cell">
        <title>The monarch butterfly genome yields insights into long-distance migration.</title>
        <authorList>
            <person name="Zhan S."/>
            <person name="Merlin C."/>
            <person name="Boore J.L."/>
            <person name="Reppert S.M."/>
        </authorList>
    </citation>
    <scope>NUCLEOTIDE SEQUENCE [LARGE SCALE GENOMIC DNA]</scope>
    <source>
        <strain evidence="3">F-2</strain>
    </source>
</reference>
<gene>
    <name evidence="3" type="ORF">KGM_203751</name>
</gene>
<evidence type="ECO:0000259" key="2">
    <source>
        <dbReference type="Pfam" id="PF16178"/>
    </source>
</evidence>
<dbReference type="Proteomes" id="UP000007151">
    <property type="component" value="Unassembled WGS sequence"/>
</dbReference>
<name>A0A212FIK9_DANPL</name>
<dbReference type="Pfam" id="PF16178">
    <property type="entry name" value="Anoct_dimer"/>
    <property type="match status" value="2"/>
</dbReference>
<dbReference type="KEGG" id="dpl:KGM_203751"/>
<proteinExistence type="predicted"/>
<keyword evidence="1" id="KW-1133">Transmembrane helix</keyword>
<dbReference type="GO" id="GO:0046983">
    <property type="term" value="F:protein dimerization activity"/>
    <property type="evidence" value="ECO:0007669"/>
    <property type="project" value="InterPro"/>
</dbReference>
<feature type="transmembrane region" description="Helical" evidence="1">
    <location>
        <begin position="244"/>
        <end position="264"/>
    </location>
</feature>
<feature type="domain" description="Anoctamin dimerisation" evidence="2">
    <location>
        <begin position="29"/>
        <end position="108"/>
    </location>
</feature>
<sequence>MEQGDLKKLSEESTIAKVGKEKFSSLTGYFNESNKRIDIVLVFKDDGNDETKRMRLNFLMNAIQVGLEAEVESGKMAEHRNLVFVKLHAPDEIIEQYGLYFNEKRYFKDSHLEFVNPIFNIFGTKNERELLKIVRTQYPGPDNYSTLERSTIVYKLLLELPFGDNMNHYGINKLIQKNIFLDAFALHDGPYFMKQKSKLLTTNLRQILFYKWLGLINIWKTQPIHMVHEYFGNRVAQYMAFYEYFNIMLIILVLFSFVTTFRLYSNQDTFEAHLLVFDCVFML</sequence>
<accession>A0A212FIK9</accession>
<dbReference type="PANTHER" id="PTHR12308">
    <property type="entry name" value="ANOCTAMIN"/>
    <property type="match status" value="1"/>
</dbReference>
<keyword evidence="4" id="KW-1185">Reference proteome</keyword>
<dbReference type="GO" id="GO:0005254">
    <property type="term" value="F:chloride channel activity"/>
    <property type="evidence" value="ECO:0007669"/>
    <property type="project" value="TreeGrafter"/>
</dbReference>
<evidence type="ECO:0000313" key="3">
    <source>
        <dbReference type="EMBL" id="OWR53564.1"/>
    </source>
</evidence>
<feature type="domain" description="Anoctamin dimerisation" evidence="2">
    <location>
        <begin position="142"/>
        <end position="224"/>
    </location>
</feature>
<dbReference type="InterPro" id="IPR007632">
    <property type="entry name" value="Anoctamin"/>
</dbReference>
<dbReference type="EMBL" id="AGBW02008366">
    <property type="protein sequence ID" value="OWR53564.1"/>
    <property type="molecule type" value="Genomic_DNA"/>
</dbReference>
<dbReference type="InParanoid" id="A0A212FIK9"/>
<organism evidence="3 4">
    <name type="scientific">Danaus plexippus plexippus</name>
    <dbReference type="NCBI Taxonomy" id="278856"/>
    <lineage>
        <taxon>Eukaryota</taxon>
        <taxon>Metazoa</taxon>
        <taxon>Ecdysozoa</taxon>
        <taxon>Arthropoda</taxon>
        <taxon>Hexapoda</taxon>
        <taxon>Insecta</taxon>
        <taxon>Pterygota</taxon>
        <taxon>Neoptera</taxon>
        <taxon>Endopterygota</taxon>
        <taxon>Lepidoptera</taxon>
        <taxon>Glossata</taxon>
        <taxon>Ditrysia</taxon>
        <taxon>Papilionoidea</taxon>
        <taxon>Nymphalidae</taxon>
        <taxon>Danainae</taxon>
        <taxon>Danaini</taxon>
        <taxon>Danaina</taxon>
        <taxon>Danaus</taxon>
        <taxon>Danaus</taxon>
    </lineage>
</organism>